<reference evidence="2" key="1">
    <citation type="journal article" date="2024" name="Proc. Natl. Acad. Sci. U.S.A.">
        <title>Extraordinary preservation of gene collinearity over three hundred million years revealed in homosporous lycophytes.</title>
        <authorList>
            <person name="Li C."/>
            <person name="Wickell D."/>
            <person name="Kuo L.Y."/>
            <person name="Chen X."/>
            <person name="Nie B."/>
            <person name="Liao X."/>
            <person name="Peng D."/>
            <person name="Ji J."/>
            <person name="Jenkins J."/>
            <person name="Williams M."/>
            <person name="Shu S."/>
            <person name="Plott C."/>
            <person name="Barry K."/>
            <person name="Rajasekar S."/>
            <person name="Grimwood J."/>
            <person name="Han X."/>
            <person name="Sun S."/>
            <person name="Hou Z."/>
            <person name="He W."/>
            <person name="Dai G."/>
            <person name="Sun C."/>
            <person name="Schmutz J."/>
            <person name="Leebens-Mack J.H."/>
            <person name="Li F.W."/>
            <person name="Wang L."/>
        </authorList>
    </citation>
    <scope>NUCLEOTIDE SEQUENCE [LARGE SCALE GENOMIC DNA]</scope>
    <source>
        <strain evidence="2">cv. PW_Plant_1</strain>
    </source>
</reference>
<name>A0ACC2B6A8_DIPCM</name>
<evidence type="ECO:0000313" key="1">
    <source>
        <dbReference type="EMBL" id="KAJ7525329.1"/>
    </source>
</evidence>
<dbReference type="EMBL" id="CM055108">
    <property type="protein sequence ID" value="KAJ7525329.1"/>
    <property type="molecule type" value="Genomic_DNA"/>
</dbReference>
<gene>
    <name evidence="1" type="ORF">O6H91_17G046000</name>
</gene>
<proteinExistence type="predicted"/>
<accession>A0ACC2B6A8</accession>
<organism evidence="1 2">
    <name type="scientific">Diphasiastrum complanatum</name>
    <name type="common">Issler's clubmoss</name>
    <name type="synonym">Lycopodium complanatum</name>
    <dbReference type="NCBI Taxonomy" id="34168"/>
    <lineage>
        <taxon>Eukaryota</taxon>
        <taxon>Viridiplantae</taxon>
        <taxon>Streptophyta</taxon>
        <taxon>Embryophyta</taxon>
        <taxon>Tracheophyta</taxon>
        <taxon>Lycopodiopsida</taxon>
        <taxon>Lycopodiales</taxon>
        <taxon>Lycopodiaceae</taxon>
        <taxon>Lycopodioideae</taxon>
        <taxon>Diphasiastrum</taxon>
    </lineage>
</organism>
<keyword evidence="2" id="KW-1185">Reference proteome</keyword>
<sequence>MASLIDISQNFQVSGPYNLNKLDWDNPNHRVLAFASLVQGVYVLQTDKENNRTTPLAPFWWKFFHYELLDTIMNEKRSHVNGAVYKWKGVPFFKPKNAPLIVVAFRGTSLDSQATSSDMAVNIRIISNKLHETSRFEAALVVVKRMIAAYRLNNICIVGHSLGAALGLLIGRRMAEEGCYLETHLFNPPFASLPLEMALGSNAFSRQLRLLHILVTSALAFLLKDLESGRQVSESLKPLDDWFPDLYVNANDVICSPYLDYFSVNKHLMIPFEGALAPYAKPFSLRGLLLSMYRTDFTPHHLIPSARLHVSYMRFDGALEAHYLSSWWSTRTAVSTIVARSGKIQVSNVAASIFRNLGS</sequence>
<evidence type="ECO:0000313" key="2">
    <source>
        <dbReference type="Proteomes" id="UP001162992"/>
    </source>
</evidence>
<protein>
    <submittedName>
        <fullName evidence="1">Uncharacterized protein</fullName>
    </submittedName>
</protein>
<dbReference type="Proteomes" id="UP001162992">
    <property type="component" value="Chromosome 17"/>
</dbReference>
<comment type="caution">
    <text evidence="1">The sequence shown here is derived from an EMBL/GenBank/DDBJ whole genome shotgun (WGS) entry which is preliminary data.</text>
</comment>